<dbReference type="PANTHER" id="PTHR32382:SF37">
    <property type="entry name" value="OS02G0461000 PROTEIN"/>
    <property type="match status" value="1"/>
</dbReference>
<dbReference type="Gramene" id="TRITD3Av1G002330.1">
    <property type="protein sequence ID" value="TRITD3Av1G002330.1"/>
    <property type="gene ID" value="TRITD3Av1G002330"/>
</dbReference>
<dbReference type="EMBL" id="LT934115">
    <property type="protein sequence ID" value="VAH55609.1"/>
    <property type="molecule type" value="Genomic_DNA"/>
</dbReference>
<name>A0A9R0R842_TRITD</name>
<protein>
    <recommendedName>
        <fullName evidence="4">Fasciclin-like protein</fullName>
    </recommendedName>
</protein>
<reference evidence="2 3" key="1">
    <citation type="submission" date="2017-09" db="EMBL/GenBank/DDBJ databases">
        <authorList>
            <consortium name="International Durum Wheat Genome Sequencing Consortium (IDWGSC)"/>
            <person name="Milanesi L."/>
        </authorList>
    </citation>
    <scope>NUCLEOTIDE SEQUENCE [LARGE SCALE GENOMIC DNA]</scope>
    <source>
        <strain evidence="3">cv. Svevo</strain>
    </source>
</reference>
<dbReference type="OMA" id="EDMGTIN"/>
<dbReference type="GO" id="GO:0005886">
    <property type="term" value="C:plasma membrane"/>
    <property type="evidence" value="ECO:0007669"/>
    <property type="project" value="TreeGrafter"/>
</dbReference>
<evidence type="ECO:0000313" key="3">
    <source>
        <dbReference type="Proteomes" id="UP000324705"/>
    </source>
</evidence>
<organism evidence="2 3">
    <name type="scientific">Triticum turgidum subsp. durum</name>
    <name type="common">Durum wheat</name>
    <name type="synonym">Triticum durum</name>
    <dbReference type="NCBI Taxonomy" id="4567"/>
    <lineage>
        <taxon>Eukaryota</taxon>
        <taxon>Viridiplantae</taxon>
        <taxon>Streptophyta</taxon>
        <taxon>Embryophyta</taxon>
        <taxon>Tracheophyta</taxon>
        <taxon>Spermatophyta</taxon>
        <taxon>Magnoliopsida</taxon>
        <taxon>Liliopsida</taxon>
        <taxon>Poales</taxon>
        <taxon>Poaceae</taxon>
        <taxon>BOP clade</taxon>
        <taxon>Pooideae</taxon>
        <taxon>Triticodae</taxon>
        <taxon>Triticeae</taxon>
        <taxon>Triticinae</taxon>
        <taxon>Triticum</taxon>
    </lineage>
</organism>
<dbReference type="Proteomes" id="UP000324705">
    <property type="component" value="Chromosome 3A"/>
</dbReference>
<dbReference type="AlphaFoldDB" id="A0A9R0R842"/>
<dbReference type="InterPro" id="IPR036378">
    <property type="entry name" value="FAS1_dom_sf"/>
</dbReference>
<evidence type="ECO:0008006" key="4">
    <source>
        <dbReference type="Google" id="ProtNLM"/>
    </source>
</evidence>
<dbReference type="SUPFAM" id="SSF82153">
    <property type="entry name" value="FAS1 domain"/>
    <property type="match status" value="1"/>
</dbReference>
<keyword evidence="3" id="KW-1185">Reference proteome</keyword>
<evidence type="ECO:0000313" key="2">
    <source>
        <dbReference type="EMBL" id="VAH55609.1"/>
    </source>
</evidence>
<gene>
    <name evidence="2" type="ORF">TRITD_3Av1G002330</name>
</gene>
<proteinExistence type="predicted"/>
<feature type="region of interest" description="Disordered" evidence="1">
    <location>
        <begin position="191"/>
        <end position="221"/>
    </location>
</feature>
<feature type="compositionally biased region" description="Low complexity" evidence="1">
    <location>
        <begin position="210"/>
        <end position="221"/>
    </location>
</feature>
<evidence type="ECO:0000256" key="1">
    <source>
        <dbReference type="SAM" id="MobiDB-lite"/>
    </source>
</evidence>
<accession>A0A9R0R842</accession>
<sequence>MSHTSRSSPSYPQSTTMASKVLVAILLLAAATPASLAAIDVVQLLAGKPQYATFLRLLKETKVADDVSRLKSASVLVVTEKTVKPLLAVPAAKQRTILLHHVLIKYFDPIQLGEMKTNVAKLQTMLSNTDEDMGTINYSKDKDGQMYLRSPGADSVAKLVKVVAARPFTISIMEISAPLLCPKLLGPGAAGAAAGRPKGKGKGKIKTMSAEEGATAAAPTA</sequence>
<dbReference type="PANTHER" id="PTHR32382">
    <property type="entry name" value="FASCICLIN-LIKE ARABINOGALACTAN PROTEIN"/>
    <property type="match status" value="1"/>
</dbReference>
<dbReference type="InterPro" id="IPR033254">
    <property type="entry name" value="Plant_FLA"/>
</dbReference>